<organism evidence="10 11">
    <name type="scientific">Methanoregula formicica (strain DSM 22288 / NBRC 105244 / SMSP)</name>
    <dbReference type="NCBI Taxonomy" id="593750"/>
    <lineage>
        <taxon>Archaea</taxon>
        <taxon>Methanobacteriati</taxon>
        <taxon>Methanobacteriota</taxon>
        <taxon>Stenosarchaea group</taxon>
        <taxon>Methanomicrobia</taxon>
        <taxon>Methanomicrobiales</taxon>
        <taxon>Methanoregulaceae</taxon>
        <taxon>Methanoregula</taxon>
    </lineage>
</organism>
<dbReference type="InterPro" id="IPR014027">
    <property type="entry name" value="UDP-Glc/GDP-Man_DH_C"/>
</dbReference>
<proteinExistence type="inferred from homology"/>
<feature type="domain" description="UDP-glucose/GDP-mannose dehydrogenase C-terminal" evidence="9">
    <location>
        <begin position="308"/>
        <end position="394"/>
    </location>
</feature>
<dbReference type="InterPro" id="IPR001732">
    <property type="entry name" value="UDP-Glc/GDP-Man_DH_N"/>
</dbReference>
<dbReference type="Pfam" id="PF00984">
    <property type="entry name" value="UDPG_MGDP_dh"/>
    <property type="match status" value="1"/>
</dbReference>
<comment type="catalytic activity">
    <reaction evidence="7">
        <text>UDP-N-acetyl-alpha-D-mannosamine + 2 NAD(+) + H2O = UDP-N-acetyl-alpha-D-mannosaminouronate + 2 NADH + 3 H(+)</text>
        <dbReference type="Rhea" id="RHEA:25780"/>
        <dbReference type="ChEBI" id="CHEBI:15377"/>
        <dbReference type="ChEBI" id="CHEBI:15378"/>
        <dbReference type="ChEBI" id="CHEBI:57540"/>
        <dbReference type="ChEBI" id="CHEBI:57945"/>
        <dbReference type="ChEBI" id="CHEBI:68623"/>
        <dbReference type="ChEBI" id="CHEBI:70731"/>
        <dbReference type="EC" id="1.1.1.336"/>
    </reaction>
</comment>
<dbReference type="InterPro" id="IPR036220">
    <property type="entry name" value="UDP-Glc/GDP-Man_DH_C_sf"/>
</dbReference>
<dbReference type="Pfam" id="PF03721">
    <property type="entry name" value="UDPG_MGDP_dh_N"/>
    <property type="match status" value="1"/>
</dbReference>
<dbReference type="PIRSF" id="PIRSF000124">
    <property type="entry name" value="UDPglc_GDPman_dh"/>
    <property type="match status" value="1"/>
</dbReference>
<dbReference type="InterPro" id="IPR008927">
    <property type="entry name" value="6-PGluconate_DH-like_C_sf"/>
</dbReference>
<evidence type="ECO:0000313" key="11">
    <source>
        <dbReference type="Proteomes" id="UP000010824"/>
    </source>
</evidence>
<evidence type="ECO:0000313" key="10">
    <source>
        <dbReference type="EMBL" id="AGB01515.1"/>
    </source>
</evidence>
<dbReference type="Proteomes" id="UP000010824">
    <property type="component" value="Chromosome"/>
</dbReference>
<dbReference type="EC" id="1.1.1.336" evidence="2"/>
<dbReference type="PANTHER" id="PTHR43491">
    <property type="entry name" value="UDP-N-ACETYL-D-MANNOSAMINE DEHYDROGENASE"/>
    <property type="match status" value="1"/>
</dbReference>
<evidence type="ECO:0000256" key="7">
    <source>
        <dbReference type="ARBA" id="ARBA00049130"/>
    </source>
</evidence>
<dbReference type="PANTHER" id="PTHR43491:SF2">
    <property type="entry name" value="UDP-N-ACETYL-D-MANNOSAMINE DEHYDROGENASE"/>
    <property type="match status" value="1"/>
</dbReference>
<evidence type="ECO:0000256" key="1">
    <source>
        <dbReference type="ARBA" id="ARBA00006601"/>
    </source>
</evidence>
<reference evidence="10 11" key="2">
    <citation type="journal article" date="2014" name="Genome Announc.">
        <title>Complete Genome Sequence of Methanoregula formicica SMSPT, a Mesophilic Hydrogenotrophic Methanogen Isolated from a Methanogenic Upflow Anaerobic Sludge Blanket Reactor.</title>
        <authorList>
            <person name="Yamamoto K."/>
            <person name="Tamaki H."/>
            <person name="Cadillo-Quiroz H."/>
            <person name="Imachi H."/>
            <person name="Kyrpides N."/>
            <person name="Woyke T."/>
            <person name="Goodwin L."/>
            <person name="Zinder S.H."/>
            <person name="Kamagata Y."/>
            <person name="Liu W.T."/>
        </authorList>
    </citation>
    <scope>NUCLEOTIDE SEQUENCE [LARGE SCALE GENOMIC DNA]</scope>
    <source>
        <strain evidence="11">DSM 22288 / NBRC 105244 / SMSP</strain>
    </source>
</reference>
<sequence>MHFSNDICIIGGAGHVGLPLGITFANIGKRVVLYDVNSKVIESIRQGNMPFIEYDAEPILKKVINKTLFLTSDINQIKTAQYIIVAIGTPVDEYLNPKLKALIDLFIQMRPYISPEQTIIIRSTVYPRTCGQILNTLSKDASGPWHIAYCPERIIQGYAIRELRELPQLVAGLSDKALNDASQLFGQISPKIIQVSIEEAELAKLFTNAWRYIQFAMANQFYMISAGFDVDFNKVRRAIVDGYGRAYGLPSAGFAAGPCLLKDTLQLAAFNNNNFLLGHAAMTVNEGLPGFIVEQLRAKYDLSKKKVGILGMTFKADIDDTRDSLSYKLGKILRFYGAEVLYSDEFAKDPTFINKEELVRSSDIIIVGVPHTAYKTLKVPKSAEVVDLWRILPEGH</sequence>
<dbReference type="SUPFAM" id="SSF51735">
    <property type="entry name" value="NAD(P)-binding Rossmann-fold domains"/>
    <property type="match status" value="1"/>
</dbReference>
<evidence type="ECO:0000256" key="2">
    <source>
        <dbReference type="ARBA" id="ARBA00012935"/>
    </source>
</evidence>
<dbReference type="InterPro" id="IPR028359">
    <property type="entry name" value="UDP_ManNAc/GlcNAc_DH"/>
</dbReference>
<evidence type="ECO:0000259" key="9">
    <source>
        <dbReference type="SMART" id="SM00984"/>
    </source>
</evidence>
<dbReference type="Gene3D" id="3.40.50.720">
    <property type="entry name" value="NAD(P)-binding Rossmann-like Domain"/>
    <property type="match status" value="2"/>
</dbReference>
<protein>
    <recommendedName>
        <fullName evidence="3">UDP-N-acetyl-D-mannosamine dehydrogenase</fullName>
        <ecNumber evidence="2">1.1.1.336</ecNumber>
    </recommendedName>
    <alternativeName>
        <fullName evidence="6">UDP-ManNAc 6-dehydrogenase</fullName>
    </alternativeName>
</protein>
<reference evidence="11" key="1">
    <citation type="submission" date="2011-12" db="EMBL/GenBank/DDBJ databases">
        <title>Complete sequence of Methanoregula formicicum SMSP.</title>
        <authorList>
            <person name="Lucas S."/>
            <person name="Han J."/>
            <person name="Lapidus A."/>
            <person name="Cheng J.-F."/>
            <person name="Goodwin L."/>
            <person name="Pitluck S."/>
            <person name="Peters L."/>
            <person name="Ovchinnikova G."/>
            <person name="Teshima H."/>
            <person name="Detter J.C."/>
            <person name="Han C."/>
            <person name="Tapia R."/>
            <person name="Land M."/>
            <person name="Hauser L."/>
            <person name="Kyrpides N."/>
            <person name="Ivanova N."/>
            <person name="Pagani I."/>
            <person name="Imachi H."/>
            <person name="Tamaki H."/>
            <person name="Sekiguchi Y."/>
            <person name="Kamagata Y."/>
            <person name="Cadillo-Quiroz H."/>
            <person name="Zinder S."/>
            <person name="Liu W.-T."/>
            <person name="Woyke T."/>
        </authorList>
    </citation>
    <scope>NUCLEOTIDE SEQUENCE [LARGE SCALE GENOMIC DNA]</scope>
    <source>
        <strain evidence="11">DSM 22288 / NBRC 105244 / SMSP</strain>
    </source>
</reference>
<dbReference type="SUPFAM" id="SSF48179">
    <property type="entry name" value="6-phosphogluconate dehydrogenase C-terminal domain-like"/>
    <property type="match status" value="1"/>
</dbReference>
<dbReference type="InterPro" id="IPR014026">
    <property type="entry name" value="UDP-Glc/GDP-Man_DH_dimer"/>
</dbReference>
<keyword evidence="11" id="KW-1185">Reference proteome</keyword>
<dbReference type="InterPro" id="IPR017476">
    <property type="entry name" value="UDP-Glc/GDP-Man"/>
</dbReference>
<dbReference type="GO" id="GO:0051287">
    <property type="term" value="F:NAD binding"/>
    <property type="evidence" value="ECO:0007669"/>
    <property type="project" value="InterPro"/>
</dbReference>
<dbReference type="AlphaFoldDB" id="L0HBV4"/>
<keyword evidence="4" id="KW-0560">Oxidoreductase</keyword>
<keyword evidence="5" id="KW-0520">NAD</keyword>
<dbReference type="SMART" id="SM00984">
    <property type="entry name" value="UDPG_MGDP_dh_C"/>
    <property type="match status" value="1"/>
</dbReference>
<dbReference type="InParanoid" id="L0HBV4"/>
<dbReference type="KEGG" id="mfo:Metfor_0443"/>
<dbReference type="SUPFAM" id="SSF52413">
    <property type="entry name" value="UDP-glucose/GDP-mannose dehydrogenase C-terminal domain"/>
    <property type="match status" value="1"/>
</dbReference>
<dbReference type="PIRSF" id="PIRSF500136">
    <property type="entry name" value="UDP_ManNAc_DH"/>
    <property type="match status" value="1"/>
</dbReference>
<comment type="similarity">
    <text evidence="1 8">Belongs to the UDP-glucose/GDP-mannose dehydrogenase family.</text>
</comment>
<evidence type="ECO:0000256" key="5">
    <source>
        <dbReference type="ARBA" id="ARBA00023027"/>
    </source>
</evidence>
<evidence type="ECO:0000256" key="3">
    <source>
        <dbReference type="ARBA" id="ARBA00016796"/>
    </source>
</evidence>
<evidence type="ECO:0000256" key="6">
    <source>
        <dbReference type="ARBA" id="ARBA00030172"/>
    </source>
</evidence>
<dbReference type="GO" id="GO:0000271">
    <property type="term" value="P:polysaccharide biosynthetic process"/>
    <property type="evidence" value="ECO:0007669"/>
    <property type="project" value="InterPro"/>
</dbReference>
<dbReference type="Pfam" id="PF03720">
    <property type="entry name" value="UDPG_MGDP_dh_C"/>
    <property type="match status" value="1"/>
</dbReference>
<dbReference type="STRING" id="593750.Metfor_0443"/>
<evidence type="ECO:0000256" key="8">
    <source>
        <dbReference type="PIRNR" id="PIRNR000124"/>
    </source>
</evidence>
<dbReference type="EMBL" id="CP003167">
    <property type="protein sequence ID" value="AGB01515.1"/>
    <property type="molecule type" value="Genomic_DNA"/>
</dbReference>
<accession>L0HBV4</accession>
<dbReference type="eggNOG" id="arCOG00252">
    <property type="taxonomic scope" value="Archaea"/>
</dbReference>
<dbReference type="HOGENOM" id="CLU_023810_3_2_2"/>
<dbReference type="GO" id="GO:0089714">
    <property type="term" value="F:UDP-N-acetyl-D-mannosamine dehydrogenase activity"/>
    <property type="evidence" value="ECO:0007669"/>
    <property type="project" value="UniProtKB-EC"/>
</dbReference>
<evidence type="ECO:0000256" key="4">
    <source>
        <dbReference type="ARBA" id="ARBA00023002"/>
    </source>
</evidence>
<dbReference type="GO" id="GO:0016628">
    <property type="term" value="F:oxidoreductase activity, acting on the CH-CH group of donors, NAD or NADP as acceptor"/>
    <property type="evidence" value="ECO:0007669"/>
    <property type="project" value="InterPro"/>
</dbReference>
<dbReference type="InterPro" id="IPR036291">
    <property type="entry name" value="NAD(P)-bd_dom_sf"/>
</dbReference>
<gene>
    <name evidence="10" type="ordered locus">Metfor_0443</name>
</gene>
<name>L0HBV4_METFS</name>
<dbReference type="NCBIfam" id="TIGR03026">
    <property type="entry name" value="NDP-sugDHase"/>
    <property type="match status" value="1"/>
</dbReference>